<evidence type="ECO:0000256" key="8">
    <source>
        <dbReference type="RuleBase" id="RU363032"/>
    </source>
</evidence>
<feature type="transmembrane region" description="Helical" evidence="8">
    <location>
        <begin position="437"/>
        <end position="460"/>
    </location>
</feature>
<proteinExistence type="inferred from homology"/>
<feature type="transmembrane region" description="Helical" evidence="8">
    <location>
        <begin position="267"/>
        <end position="286"/>
    </location>
</feature>
<feature type="transmembrane region" description="Helical" evidence="8">
    <location>
        <begin position="489"/>
        <end position="510"/>
    </location>
</feature>
<dbReference type="Proteomes" id="UP000199415">
    <property type="component" value="Unassembled WGS sequence"/>
</dbReference>
<comment type="subcellular location">
    <subcellularLocation>
        <location evidence="1">Cell inner membrane</location>
        <topology evidence="1">Multi-pass membrane protein</topology>
    </subcellularLocation>
    <subcellularLocation>
        <location evidence="8">Cell membrane</location>
        <topology evidence="8">Multi-pass membrane protein</topology>
    </subcellularLocation>
</comment>
<reference evidence="11 12" key="1">
    <citation type="submission" date="2016-10" db="EMBL/GenBank/DDBJ databases">
        <authorList>
            <person name="de Groot N.N."/>
        </authorList>
    </citation>
    <scope>NUCLEOTIDE SEQUENCE [LARGE SCALE GENOMIC DNA]</scope>
    <source>
        <strain evidence="11 12">DSM 25584</strain>
    </source>
</reference>
<dbReference type="FunFam" id="1.10.3720.10:FF:000088">
    <property type="entry name" value="Iron(III) ABC transporter, permease protein"/>
    <property type="match status" value="1"/>
</dbReference>
<feature type="transmembrane region" description="Helical" evidence="8">
    <location>
        <begin position="546"/>
        <end position="564"/>
    </location>
</feature>
<dbReference type="GO" id="GO:0005886">
    <property type="term" value="C:plasma membrane"/>
    <property type="evidence" value="ECO:0007669"/>
    <property type="project" value="UniProtKB-SubCell"/>
</dbReference>
<evidence type="ECO:0000256" key="1">
    <source>
        <dbReference type="ARBA" id="ARBA00004429"/>
    </source>
</evidence>
<dbReference type="RefSeq" id="WP_090018477.1">
    <property type="nucleotide sequence ID" value="NZ_FNCE01000001.1"/>
</dbReference>
<dbReference type="AlphaFoldDB" id="A0A1G7M2A8"/>
<dbReference type="SUPFAM" id="SSF161098">
    <property type="entry name" value="MetI-like"/>
    <property type="match status" value="2"/>
</dbReference>
<dbReference type="Pfam" id="PF00528">
    <property type="entry name" value="BPD_transp_1"/>
    <property type="match status" value="1"/>
</dbReference>
<feature type="domain" description="ABC transmembrane type-1" evidence="10">
    <location>
        <begin position="81"/>
        <end position="285"/>
    </location>
</feature>
<evidence type="ECO:0000256" key="9">
    <source>
        <dbReference type="SAM" id="MobiDB-lite"/>
    </source>
</evidence>
<feature type="transmembrane region" description="Helical" evidence="8">
    <location>
        <begin position="34"/>
        <end position="60"/>
    </location>
</feature>
<evidence type="ECO:0000259" key="10">
    <source>
        <dbReference type="PROSITE" id="PS50928"/>
    </source>
</evidence>
<evidence type="ECO:0000313" key="11">
    <source>
        <dbReference type="EMBL" id="SDF55945.1"/>
    </source>
</evidence>
<evidence type="ECO:0000256" key="6">
    <source>
        <dbReference type="ARBA" id="ARBA00022989"/>
    </source>
</evidence>
<feature type="transmembrane region" description="Helical" evidence="8">
    <location>
        <begin position="116"/>
        <end position="136"/>
    </location>
</feature>
<feature type="transmembrane region" description="Helical" evidence="8">
    <location>
        <begin position="80"/>
        <end position="104"/>
    </location>
</feature>
<gene>
    <name evidence="11" type="ORF">SAMN05216241_101459</name>
</gene>
<dbReference type="STRING" id="1082479.SAMN05216241_101459"/>
<keyword evidence="6 8" id="KW-1133">Transmembrane helix</keyword>
<dbReference type="PROSITE" id="PS50928">
    <property type="entry name" value="ABC_TM1"/>
    <property type="match status" value="2"/>
</dbReference>
<feature type="transmembrane region" description="Helical" evidence="8">
    <location>
        <begin position="169"/>
        <end position="188"/>
    </location>
</feature>
<keyword evidence="4" id="KW-0997">Cell inner membrane</keyword>
<dbReference type="InterPro" id="IPR035906">
    <property type="entry name" value="MetI-like_sf"/>
</dbReference>
<keyword evidence="3" id="KW-1003">Cell membrane</keyword>
<dbReference type="PANTHER" id="PTHR43357">
    <property type="entry name" value="INNER MEMBRANE ABC TRANSPORTER PERMEASE PROTEIN YDCV"/>
    <property type="match status" value="1"/>
</dbReference>
<dbReference type="Gene3D" id="1.10.3720.10">
    <property type="entry name" value="MetI-like"/>
    <property type="match status" value="2"/>
</dbReference>
<protein>
    <submittedName>
        <fullName evidence="11">Iron(III) transport system permease protein</fullName>
    </submittedName>
</protein>
<evidence type="ECO:0000256" key="7">
    <source>
        <dbReference type="ARBA" id="ARBA00023136"/>
    </source>
</evidence>
<dbReference type="OrthoDB" id="9790211at2"/>
<evidence type="ECO:0000313" key="12">
    <source>
        <dbReference type="Proteomes" id="UP000199415"/>
    </source>
</evidence>
<evidence type="ECO:0000256" key="3">
    <source>
        <dbReference type="ARBA" id="ARBA00022475"/>
    </source>
</evidence>
<dbReference type="InterPro" id="IPR000515">
    <property type="entry name" value="MetI-like"/>
</dbReference>
<organism evidence="11 12">
    <name type="scientific">Limimonas halophila</name>
    <dbReference type="NCBI Taxonomy" id="1082479"/>
    <lineage>
        <taxon>Bacteria</taxon>
        <taxon>Pseudomonadati</taxon>
        <taxon>Pseudomonadota</taxon>
        <taxon>Alphaproteobacteria</taxon>
        <taxon>Rhodospirillales</taxon>
        <taxon>Rhodovibrionaceae</taxon>
        <taxon>Limimonas</taxon>
    </lineage>
</organism>
<dbReference type="PANTHER" id="PTHR43357:SF3">
    <property type="entry name" value="FE(3+)-TRANSPORT SYSTEM PERMEASE PROTEIN FBPB 2"/>
    <property type="match status" value="1"/>
</dbReference>
<name>A0A1G7M2A8_9PROT</name>
<dbReference type="CDD" id="cd06261">
    <property type="entry name" value="TM_PBP2"/>
    <property type="match status" value="1"/>
</dbReference>
<evidence type="ECO:0000256" key="2">
    <source>
        <dbReference type="ARBA" id="ARBA00022448"/>
    </source>
</evidence>
<keyword evidence="12" id="KW-1185">Reference proteome</keyword>
<feature type="transmembrane region" description="Helical" evidence="8">
    <location>
        <begin position="362"/>
        <end position="381"/>
    </location>
</feature>
<feature type="transmembrane region" description="Helical" evidence="8">
    <location>
        <begin position="318"/>
        <end position="342"/>
    </location>
</feature>
<accession>A0A1G7M2A8</accession>
<dbReference type="EMBL" id="FNCE01000001">
    <property type="protein sequence ID" value="SDF55945.1"/>
    <property type="molecule type" value="Genomic_DNA"/>
</dbReference>
<evidence type="ECO:0000256" key="5">
    <source>
        <dbReference type="ARBA" id="ARBA00022692"/>
    </source>
</evidence>
<comment type="similarity">
    <text evidence="8">Belongs to the binding-protein-dependent transport system permease family.</text>
</comment>
<feature type="domain" description="ABC transmembrane type-1" evidence="10">
    <location>
        <begin position="358"/>
        <end position="564"/>
    </location>
</feature>
<feature type="region of interest" description="Disordered" evidence="9">
    <location>
        <begin position="1"/>
        <end position="30"/>
    </location>
</feature>
<dbReference type="GO" id="GO:0055085">
    <property type="term" value="P:transmembrane transport"/>
    <property type="evidence" value="ECO:0007669"/>
    <property type="project" value="InterPro"/>
</dbReference>
<feature type="transmembrane region" description="Helical" evidence="8">
    <location>
        <begin position="393"/>
        <end position="417"/>
    </location>
</feature>
<evidence type="ECO:0000256" key="4">
    <source>
        <dbReference type="ARBA" id="ARBA00022519"/>
    </source>
</evidence>
<keyword evidence="2 8" id="KW-0813">Transport</keyword>
<keyword evidence="5 8" id="KW-0812">Transmembrane</keyword>
<sequence length="575" mass="61269">MTESTFDSSWAAGEPADLSQVPQRRGGRSRGSRATAVLGWASVLIAAVLSIPVITVVAQLVLPTDSEVWGHLVQTVLPRYLLNTLWLVLGVGIGAPVIGTLTAWLVTMYRFPGRPIFEWALILPLAVPAYVMAYAYTDFLQVTGPVQTALRTLFELEAGAMWFPQVRSLPGAIAMMTFVLYPYVYLLARASFLEQSVCALEVGRTLGYGPWRNFLRVALPLARPSIAGGTALVLMEALSDFGTVSYFGVQTFTTGIVRVWSSFGDPVAASQLAALLLAVVFAVLLLERLSRGRARYHHTSARYRRLPRTTLSPGKQALATLACALPILAGFLLPAGILLGMAITAAQRSYSLNFLEMAGNSFSLAAVTAVLAVVLATVMVYGRRLRPGRASLLANRVAGLGYAVPGTVIAIGVLVPFTAAENAVDAWLRANLGVSTGLLLTGTIAALVFAYLVRFLAVALNTMEASLARVRPTMEDAARTLGHGPTSTLLRVHAPLVSGSMLTAGLLVFVDVLKELPATLVLRPFNYDTLAVQAFNLASDERLTEAATPALTIVAVGILPVIILSKTIARSRPGA</sequence>
<keyword evidence="7 8" id="KW-0472">Membrane</keyword>